<sequence>MFCTWNASLANVIGFSSSDINNTSRAKSKTSSSVPNLASPAAYNSAAASLALPGSTVPAASRTPVTIKVSSSVPIPAMASCKCWQRYSTSGVIKPIMTSSNFPPNSLFKSSIKSRPNSVSYLDLICWRWALERVVRIFIISSSLVPKPFIAARKVWLSAAASKGLTGTTVGMGCSPKKAIHQYHCTWNASLANVIGFSSSDINNTSRAKSKTSSSVPNLASPAAYNSAAASLALPGSTVPAASRTPVTIKVSSSVPIPAMASCKCWQRYSTSGVIKPIMTSSNFPPNSLFKSSIKSRPNSVSYLDLICWRWALERVVRIFIISSSLVPKPFIAARKVWLSAAASKGLTGTTVGMGCSPKKQYINTNMFT</sequence>
<dbReference type="EMBL" id="JXJN01001542">
    <property type="status" value="NOT_ANNOTATED_CDS"/>
    <property type="molecule type" value="Genomic_DNA"/>
</dbReference>
<keyword evidence="2" id="KW-1185">Reference proteome</keyword>
<evidence type="ECO:0000313" key="2">
    <source>
        <dbReference type="Proteomes" id="UP000092460"/>
    </source>
</evidence>
<protein>
    <submittedName>
        <fullName evidence="1">Uncharacterized protein</fullName>
    </submittedName>
</protein>
<dbReference type="EnsemblMetazoa" id="GPPI004137-RA">
    <property type="protein sequence ID" value="GPPI004137-PA"/>
    <property type="gene ID" value="GPPI004137"/>
</dbReference>
<proteinExistence type="predicted"/>
<reference evidence="1" key="2">
    <citation type="submission" date="2020-05" db="UniProtKB">
        <authorList>
            <consortium name="EnsemblMetazoa"/>
        </authorList>
    </citation>
    <scope>IDENTIFICATION</scope>
    <source>
        <strain evidence="1">IAEA</strain>
    </source>
</reference>
<reference evidence="2" key="1">
    <citation type="submission" date="2015-01" db="EMBL/GenBank/DDBJ databases">
        <authorList>
            <person name="Aksoy S."/>
            <person name="Warren W."/>
            <person name="Wilson R.K."/>
        </authorList>
    </citation>
    <scope>NUCLEOTIDE SEQUENCE [LARGE SCALE GENOMIC DNA]</scope>
    <source>
        <strain evidence="2">IAEA</strain>
    </source>
</reference>
<name>A0A1B0APQ6_9MUSC</name>
<evidence type="ECO:0000313" key="1">
    <source>
        <dbReference type="EnsemblMetazoa" id="GPPI004137-PA"/>
    </source>
</evidence>
<dbReference type="VEuPathDB" id="VectorBase:GPPI004137"/>
<organism evidence="1 2">
    <name type="scientific">Glossina palpalis gambiensis</name>
    <dbReference type="NCBI Taxonomy" id="67801"/>
    <lineage>
        <taxon>Eukaryota</taxon>
        <taxon>Metazoa</taxon>
        <taxon>Ecdysozoa</taxon>
        <taxon>Arthropoda</taxon>
        <taxon>Hexapoda</taxon>
        <taxon>Insecta</taxon>
        <taxon>Pterygota</taxon>
        <taxon>Neoptera</taxon>
        <taxon>Endopterygota</taxon>
        <taxon>Diptera</taxon>
        <taxon>Brachycera</taxon>
        <taxon>Muscomorpha</taxon>
        <taxon>Hippoboscoidea</taxon>
        <taxon>Glossinidae</taxon>
        <taxon>Glossina</taxon>
    </lineage>
</organism>
<dbReference type="AlphaFoldDB" id="A0A1B0APQ6"/>
<dbReference type="Proteomes" id="UP000092460">
    <property type="component" value="Unassembled WGS sequence"/>
</dbReference>
<accession>A0A1B0APQ6</accession>